<comment type="caution">
    <text evidence="1">The sequence shown here is derived from an EMBL/GenBank/DDBJ whole genome shotgun (WGS) entry which is preliminary data.</text>
</comment>
<dbReference type="Proteomes" id="UP000290289">
    <property type="component" value="Chromosome 6"/>
</dbReference>
<evidence type="ECO:0000313" key="2">
    <source>
        <dbReference type="Proteomes" id="UP000290289"/>
    </source>
</evidence>
<gene>
    <name evidence="1" type="ORF">DVH24_035994</name>
</gene>
<accession>A0A498JQK4</accession>
<protein>
    <submittedName>
        <fullName evidence="1">Uncharacterized protein</fullName>
    </submittedName>
</protein>
<evidence type="ECO:0000313" key="1">
    <source>
        <dbReference type="EMBL" id="RXH97326.1"/>
    </source>
</evidence>
<dbReference type="EMBL" id="RDQH01000332">
    <property type="protein sequence ID" value="RXH97326.1"/>
    <property type="molecule type" value="Genomic_DNA"/>
</dbReference>
<sequence length="114" mass="12686">MDTLAQGLGSCVARTTIHQHTVWDLMQLEAEGTPQPHGLMSRGGVRETTGLGRYKRAHKRDELLIIEDNDLWVEAWLQAKARDDSMMGMPWMVTSFSVSKLGSRGFVVCSHDSG</sequence>
<proteinExistence type="predicted"/>
<keyword evidence="2" id="KW-1185">Reference proteome</keyword>
<name>A0A498JQK4_MALDO</name>
<reference evidence="1 2" key="1">
    <citation type="submission" date="2018-10" db="EMBL/GenBank/DDBJ databases">
        <title>A high-quality apple genome assembly.</title>
        <authorList>
            <person name="Hu J."/>
        </authorList>
    </citation>
    <scope>NUCLEOTIDE SEQUENCE [LARGE SCALE GENOMIC DNA]</scope>
    <source>
        <strain evidence="2">cv. HFTH1</strain>
        <tissue evidence="1">Young leaf</tissue>
    </source>
</reference>
<dbReference type="AlphaFoldDB" id="A0A498JQK4"/>
<organism evidence="1 2">
    <name type="scientific">Malus domestica</name>
    <name type="common">Apple</name>
    <name type="synonym">Pyrus malus</name>
    <dbReference type="NCBI Taxonomy" id="3750"/>
    <lineage>
        <taxon>Eukaryota</taxon>
        <taxon>Viridiplantae</taxon>
        <taxon>Streptophyta</taxon>
        <taxon>Embryophyta</taxon>
        <taxon>Tracheophyta</taxon>
        <taxon>Spermatophyta</taxon>
        <taxon>Magnoliopsida</taxon>
        <taxon>eudicotyledons</taxon>
        <taxon>Gunneridae</taxon>
        <taxon>Pentapetalae</taxon>
        <taxon>rosids</taxon>
        <taxon>fabids</taxon>
        <taxon>Rosales</taxon>
        <taxon>Rosaceae</taxon>
        <taxon>Amygdaloideae</taxon>
        <taxon>Maleae</taxon>
        <taxon>Malus</taxon>
    </lineage>
</organism>